<accession>S6AZ93</accession>
<evidence type="ECO:0000313" key="1">
    <source>
        <dbReference type="EMBL" id="BAN64343.1"/>
    </source>
</evidence>
<organism evidence="1">
    <name type="scientific">Babesia bovis</name>
    <dbReference type="NCBI Taxonomy" id="5865"/>
    <lineage>
        <taxon>Eukaryota</taxon>
        <taxon>Sar</taxon>
        <taxon>Alveolata</taxon>
        <taxon>Apicomplexa</taxon>
        <taxon>Aconoidasida</taxon>
        <taxon>Piroplasmida</taxon>
        <taxon>Babesiidae</taxon>
        <taxon>Babesia</taxon>
    </lineage>
</organism>
<gene>
    <name evidence="1" type="primary">BBOV_II001830</name>
</gene>
<protein>
    <submittedName>
        <fullName evidence="1">Uncharacterized protein</fullName>
    </submittedName>
</protein>
<dbReference type="VEuPathDB" id="PiroplasmaDB:BBOV_II001830"/>
<dbReference type="AlphaFoldDB" id="S6AZ93"/>
<name>S6AZ93_BABBO</name>
<reference evidence="1" key="1">
    <citation type="journal article" date="2014" name="BMC Genomics">
        <title>The Babesia bovis gene and promoter model: an update from full-length EST analysis.</title>
        <authorList>
            <person name="Yamagishi J."/>
            <person name="Wakaguri H."/>
            <person name="Yokoyama N."/>
            <person name="Yamashita R."/>
            <person name="Suzuki Y."/>
            <person name="Xuan X."/>
            <person name="Igarashi I."/>
        </authorList>
    </citation>
    <scope>NUCLEOTIDE SEQUENCE</scope>
    <source>
        <strain evidence="1">Texas</strain>
    </source>
</reference>
<sequence>MESHGRIAMDNPEVGQLIHRDELMWPQGLGDSHVTHDSDNQHINDHWPMPPSSNIDHNMRNVPCVNGYSDFEHELNGLDNGRSNPVQLMPASDEFLGSEGWLYGFEGLLDSIESQAIAHAPIVTAEGIVREQVSHRLLGR</sequence>
<proteinExistence type="evidence at transcript level"/>
<dbReference type="EMBL" id="AK440549">
    <property type="protein sequence ID" value="BAN64343.1"/>
    <property type="molecule type" value="mRNA"/>
</dbReference>